<dbReference type="PROSITE" id="PS00888">
    <property type="entry name" value="CNMP_BINDING_1"/>
    <property type="match status" value="1"/>
</dbReference>
<feature type="compositionally biased region" description="Acidic residues" evidence="9">
    <location>
        <begin position="1194"/>
        <end position="1207"/>
    </location>
</feature>
<feature type="region of interest" description="Disordered" evidence="9">
    <location>
        <begin position="382"/>
        <end position="564"/>
    </location>
</feature>
<dbReference type="CDD" id="cd00038">
    <property type="entry name" value="CAP_ED"/>
    <property type="match status" value="1"/>
</dbReference>
<comment type="caution">
    <text evidence="11">The sequence shown here is derived from an EMBL/GenBank/DDBJ whole genome shotgun (WGS) entry which is preliminary data.</text>
</comment>
<feature type="region of interest" description="Disordered" evidence="9">
    <location>
        <begin position="326"/>
        <end position="368"/>
    </location>
</feature>
<feature type="region of interest" description="Disordered" evidence="9">
    <location>
        <begin position="175"/>
        <end position="202"/>
    </location>
</feature>
<feature type="compositionally biased region" description="Basic and acidic residues" evidence="9">
    <location>
        <begin position="382"/>
        <end position="395"/>
    </location>
</feature>
<name>A0AAE1TMK7_9EUCA</name>
<dbReference type="SMART" id="SM00100">
    <property type="entry name" value="cNMP"/>
    <property type="match status" value="1"/>
</dbReference>
<feature type="compositionally biased region" description="Polar residues" evidence="9">
    <location>
        <begin position="476"/>
        <end position="491"/>
    </location>
</feature>
<dbReference type="GO" id="GO:0005221">
    <property type="term" value="F:intracellularly cyclic nucleotide-activated monoatomic cation channel activity"/>
    <property type="evidence" value="ECO:0007669"/>
    <property type="project" value="InterPro"/>
</dbReference>
<evidence type="ECO:0000256" key="7">
    <source>
        <dbReference type="ARBA" id="ARBA00023286"/>
    </source>
</evidence>
<dbReference type="Gene3D" id="1.10.287.630">
    <property type="entry name" value="Helix hairpin bin"/>
    <property type="match status" value="1"/>
</dbReference>
<dbReference type="PANTHER" id="PTHR45638">
    <property type="entry name" value="CYCLIC NUCLEOTIDE-GATED CATION CHANNEL SUBUNIT A"/>
    <property type="match status" value="1"/>
</dbReference>
<dbReference type="Gene3D" id="2.60.120.10">
    <property type="entry name" value="Jelly Rolls"/>
    <property type="match status" value="1"/>
</dbReference>
<evidence type="ECO:0000256" key="2">
    <source>
        <dbReference type="ARBA" id="ARBA00022448"/>
    </source>
</evidence>
<dbReference type="EMBL" id="JAWZYT010006125">
    <property type="protein sequence ID" value="KAK4288799.1"/>
    <property type="molecule type" value="Genomic_DNA"/>
</dbReference>
<feature type="compositionally biased region" description="Polar residues" evidence="9">
    <location>
        <begin position="287"/>
        <end position="308"/>
    </location>
</feature>
<feature type="region of interest" description="Disordered" evidence="9">
    <location>
        <begin position="227"/>
        <end position="314"/>
    </location>
</feature>
<dbReference type="SUPFAM" id="SSF51206">
    <property type="entry name" value="cAMP-binding domain-like"/>
    <property type="match status" value="1"/>
</dbReference>
<keyword evidence="2" id="KW-0813">Transport</keyword>
<dbReference type="Proteomes" id="UP001292094">
    <property type="component" value="Unassembled WGS sequence"/>
</dbReference>
<dbReference type="InterPro" id="IPR014710">
    <property type="entry name" value="RmlC-like_jellyroll"/>
</dbReference>
<feature type="compositionally biased region" description="Basic and acidic residues" evidence="9">
    <location>
        <begin position="405"/>
        <end position="418"/>
    </location>
</feature>
<protein>
    <recommendedName>
        <fullName evidence="10">Cyclic nucleotide-binding domain-containing protein</fullName>
    </recommendedName>
</protein>
<gene>
    <name evidence="11" type="ORF">Pmani_038195</name>
</gene>
<dbReference type="InterPro" id="IPR018488">
    <property type="entry name" value="cNMP-bd_CS"/>
</dbReference>
<feature type="compositionally biased region" description="Acidic residues" evidence="9">
    <location>
        <begin position="1222"/>
        <end position="1258"/>
    </location>
</feature>
<evidence type="ECO:0000313" key="12">
    <source>
        <dbReference type="Proteomes" id="UP001292094"/>
    </source>
</evidence>
<dbReference type="Pfam" id="PF00027">
    <property type="entry name" value="cNMP_binding"/>
    <property type="match status" value="1"/>
</dbReference>
<evidence type="ECO:0000259" key="10">
    <source>
        <dbReference type="PROSITE" id="PS50042"/>
    </source>
</evidence>
<dbReference type="InterPro" id="IPR000595">
    <property type="entry name" value="cNMP-bd_dom"/>
</dbReference>
<keyword evidence="7" id="KW-1071">Ligand-gated ion channel</keyword>
<dbReference type="InterPro" id="IPR050866">
    <property type="entry name" value="CNG_cation_channel"/>
</dbReference>
<dbReference type="GO" id="GO:0016020">
    <property type="term" value="C:membrane"/>
    <property type="evidence" value="ECO:0007669"/>
    <property type="project" value="UniProtKB-SubCell"/>
</dbReference>
<feature type="compositionally biased region" description="Basic and acidic residues" evidence="9">
    <location>
        <begin position="508"/>
        <end position="521"/>
    </location>
</feature>
<evidence type="ECO:0000256" key="6">
    <source>
        <dbReference type="ARBA" id="ARBA00023136"/>
    </source>
</evidence>
<feature type="compositionally biased region" description="Basic and acidic residues" evidence="9">
    <location>
        <begin position="326"/>
        <end position="355"/>
    </location>
</feature>
<dbReference type="InterPro" id="IPR018490">
    <property type="entry name" value="cNMP-bd_dom_sf"/>
</dbReference>
<evidence type="ECO:0000256" key="4">
    <source>
        <dbReference type="ARBA" id="ARBA00022989"/>
    </source>
</evidence>
<feature type="compositionally biased region" description="Low complexity" evidence="9">
    <location>
        <begin position="672"/>
        <end position="687"/>
    </location>
</feature>
<feature type="compositionally biased region" description="Low complexity" evidence="9">
    <location>
        <begin position="181"/>
        <end position="194"/>
    </location>
</feature>
<dbReference type="PROSITE" id="PS00889">
    <property type="entry name" value="CNMP_BINDING_2"/>
    <property type="match status" value="1"/>
</dbReference>
<sequence>MQRRVQRWYDYSWSRGRIQGGGDINTALGLLPDKLRTELALHVNLLTLKKVSIFKECQPEFLHDLVLKMKAYIFTPGDLICRKGEVAREMFIIADGILEVISETGKVLTTMKAGDFFGEIGILNLDGLNKRTADVRSVGYSELFSLSREDVLMAMKDYPEAQEILQSLGRKRLMEARHTTSKSGSSGSSKRGTPSPVPGIIDDKNAKKIVSRIRSDVSAIRNAFRRSKGATRDTDTLELEHLGAPDNRSSTDDDAPAVKRILKRISGRSGSDNSGGFTRGVLKRMSRVTSDETNQTAVSPGRVSSNEEQGVLGAGLPLLQRLKLLKEKEDKEEKDRSRVKEGEEAKQKEAQKQEQPEEEPEVIGAGLPLFARLKLLKAKEEKEKLEREEKERAEKAAAAAASTGEQHDKETGQTEAKKASSPVTDTPVKSPTKETAPATTTSASTTTTTTTTAASKPRPAGLLKGKLRAALLTSAAPATNTSDPATKTQTVGIKLTPATKAPMSPGSKMDKKGSAEGEGKQQHSKGPTSDVNKAADTRITIEDGGGSPALPTKDVHANSNSVQGGQALERAFGKLMSKKLNSAARTEVTAGATDKPDTSSAKSAVLKEKPEKMNRSDSFKRAMDEGRIRSTDEHDVSSVRSPEAVSRLAPMRESSADATTKESEENEDQSERTSASSRRSSDPGSARDVVLKIARRASAGLSKDGSKDGSVGKEMLARRDLTTVRREGSKDGSLPKIHLSRNGTADRPVQKVDSLKVPSEDVSPPLSSPESNETPERKTLKSILKRMSREDSKGNLLPPDGADLRRLMKAPTVEGFVARRSKLSKTVSFQRKTLSSPPPPTLLDELRISHQGDLPILPDLPPPQQQLLLQPFPQLQTTRLQPHLQVLPQQPVPQRIHTLPPQPPPLPSVQLQPPSPSSQSQKPNTQQQQHQQQQQQQPPVHQAPTEVPPATTTDGVNKLMVKLGSMGLDGTKETQAQDLVLGVRKILRDKMEDVEVAWVSRVEELQQQLAARDATIRQLTQTITLLQVESGQGKKETVVTQVKGRPAVVRIRCVETRRSKGGELAGVGEGGGGGQVNGGLVRAATLVRSSSSDPNSSSGSDEDEPLFMRCNSIESIIHQSPEGSPESWQGGARLARGATWGHQLSLDQRSSHHPRLARSMEEPRPRTGAGAELVKAGEGTRTGGDVKIEVGSSTDDDVISSFSEDDEHVFYKEGTGTGQGNLDDENSDELPDGLFDDDDDDEEEACGEADEDDDDEEGQLSSQDWEVQLLARQLAEDQRGFARRVDRDIAEGRLESALTELHEALATDNLGPLTENDLLRLEKVVRREREKLRRYARMYSLEDRPLLEDQFSSLYRCRSQLLVTRSSELCRAGPLQRRLSLLLDQLAKMPPAEQFLLDRLVYTTDRRRKLSRQRSLCDDQLASYDTARTSRAPSMRATRAALATRRSQSVCSPTPPAHPSPSHAHGPVRAIQEAPREGGGGVSAMLASLQRSVAAIRGRSSAPSQAAHKEGAPLLRPSR</sequence>
<feature type="compositionally biased region" description="Low complexity" evidence="9">
    <location>
        <begin position="429"/>
        <end position="472"/>
    </location>
</feature>
<feature type="compositionally biased region" description="Low complexity" evidence="9">
    <location>
        <begin position="908"/>
        <end position="942"/>
    </location>
</feature>
<evidence type="ECO:0000256" key="5">
    <source>
        <dbReference type="ARBA" id="ARBA00023065"/>
    </source>
</evidence>
<organism evidence="11 12">
    <name type="scientific">Petrolisthes manimaculis</name>
    <dbReference type="NCBI Taxonomy" id="1843537"/>
    <lineage>
        <taxon>Eukaryota</taxon>
        <taxon>Metazoa</taxon>
        <taxon>Ecdysozoa</taxon>
        <taxon>Arthropoda</taxon>
        <taxon>Crustacea</taxon>
        <taxon>Multicrustacea</taxon>
        <taxon>Malacostraca</taxon>
        <taxon>Eumalacostraca</taxon>
        <taxon>Eucarida</taxon>
        <taxon>Decapoda</taxon>
        <taxon>Pleocyemata</taxon>
        <taxon>Anomura</taxon>
        <taxon>Galatheoidea</taxon>
        <taxon>Porcellanidae</taxon>
        <taxon>Petrolisthes</taxon>
    </lineage>
</organism>
<feature type="region of interest" description="Disordered" evidence="9">
    <location>
        <begin position="1146"/>
        <end position="1261"/>
    </location>
</feature>
<feature type="region of interest" description="Disordered" evidence="9">
    <location>
        <begin position="581"/>
        <end position="803"/>
    </location>
</feature>
<keyword evidence="8" id="KW-0407">Ion channel</keyword>
<keyword evidence="4" id="KW-1133">Transmembrane helix</keyword>
<dbReference type="GO" id="GO:0044877">
    <property type="term" value="F:protein-containing complex binding"/>
    <property type="evidence" value="ECO:0007669"/>
    <property type="project" value="TreeGrafter"/>
</dbReference>
<feature type="region of interest" description="Disordered" evidence="9">
    <location>
        <begin position="826"/>
        <end position="847"/>
    </location>
</feature>
<feature type="domain" description="Cyclic nucleotide-binding" evidence="10">
    <location>
        <begin position="53"/>
        <end position="149"/>
    </location>
</feature>
<feature type="compositionally biased region" description="Basic and acidic residues" evidence="9">
    <location>
        <begin position="704"/>
        <end position="730"/>
    </location>
</feature>
<evidence type="ECO:0000256" key="1">
    <source>
        <dbReference type="ARBA" id="ARBA00004141"/>
    </source>
</evidence>
<comment type="subcellular location">
    <subcellularLocation>
        <location evidence="1">Membrane</location>
        <topology evidence="1">Multi-pass membrane protein</topology>
    </subcellularLocation>
</comment>
<feature type="compositionally biased region" description="Basic and acidic residues" evidence="9">
    <location>
        <begin position="230"/>
        <end position="243"/>
    </location>
</feature>
<accession>A0AAE1TMK7</accession>
<keyword evidence="12" id="KW-1185">Reference proteome</keyword>
<evidence type="ECO:0000256" key="9">
    <source>
        <dbReference type="SAM" id="MobiDB-lite"/>
    </source>
</evidence>
<evidence type="ECO:0000256" key="8">
    <source>
        <dbReference type="ARBA" id="ARBA00023303"/>
    </source>
</evidence>
<evidence type="ECO:0000313" key="11">
    <source>
        <dbReference type="EMBL" id="KAK4288799.1"/>
    </source>
</evidence>
<dbReference type="PANTHER" id="PTHR45638:SF7">
    <property type="entry name" value="CYCLIC NUCLEOTIDE-GATED ION CHANNEL-LIKE, ISOFORM E"/>
    <property type="match status" value="1"/>
</dbReference>
<proteinExistence type="predicted"/>
<evidence type="ECO:0000256" key="3">
    <source>
        <dbReference type="ARBA" id="ARBA00022692"/>
    </source>
</evidence>
<feature type="region of interest" description="Disordered" evidence="9">
    <location>
        <begin position="1445"/>
        <end position="1519"/>
    </location>
</feature>
<reference evidence="11" key="1">
    <citation type="submission" date="2023-11" db="EMBL/GenBank/DDBJ databases">
        <title>Genome assemblies of two species of porcelain crab, Petrolisthes cinctipes and Petrolisthes manimaculis (Anomura: Porcellanidae).</title>
        <authorList>
            <person name="Angst P."/>
        </authorList>
    </citation>
    <scope>NUCLEOTIDE SEQUENCE</scope>
    <source>
        <strain evidence="11">PB745_02</strain>
        <tissue evidence="11">Gill</tissue>
    </source>
</reference>
<dbReference type="PROSITE" id="PS50042">
    <property type="entry name" value="CNMP_BINDING_3"/>
    <property type="match status" value="1"/>
</dbReference>
<keyword evidence="5" id="KW-0406">Ion transport</keyword>
<keyword evidence="3" id="KW-0812">Transmembrane</keyword>
<feature type="compositionally biased region" description="Basic and acidic residues" evidence="9">
    <location>
        <begin position="605"/>
        <end position="637"/>
    </location>
</feature>
<feature type="region of interest" description="Disordered" evidence="9">
    <location>
        <begin position="894"/>
        <end position="953"/>
    </location>
</feature>
<keyword evidence="6" id="KW-0472">Membrane</keyword>